<dbReference type="RefSeq" id="WP_188616576.1">
    <property type="nucleotide sequence ID" value="NZ_BMLV01000001.1"/>
</dbReference>
<feature type="signal peptide" evidence="1">
    <location>
        <begin position="1"/>
        <end position="21"/>
    </location>
</feature>
<evidence type="ECO:0000313" key="2">
    <source>
        <dbReference type="EMBL" id="GGP02230.1"/>
    </source>
</evidence>
<proteinExistence type="predicted"/>
<keyword evidence="3" id="KW-1185">Reference proteome</keyword>
<dbReference type="Proteomes" id="UP000620064">
    <property type="component" value="Unassembled WGS sequence"/>
</dbReference>
<gene>
    <name evidence="2" type="ORF">GCM10010992_05780</name>
</gene>
<evidence type="ECO:0000313" key="3">
    <source>
        <dbReference type="Proteomes" id="UP000620064"/>
    </source>
</evidence>
<feature type="chain" id="PRO_5046737927" description="DUF1579 domain-containing protein" evidence="1">
    <location>
        <begin position="22"/>
        <end position="172"/>
    </location>
</feature>
<organism evidence="2 3">
    <name type="scientific">Cloacibacterium rupense</name>
    <dbReference type="NCBI Taxonomy" id="517423"/>
    <lineage>
        <taxon>Bacteria</taxon>
        <taxon>Pseudomonadati</taxon>
        <taxon>Bacteroidota</taxon>
        <taxon>Flavobacteriia</taxon>
        <taxon>Flavobacteriales</taxon>
        <taxon>Weeksellaceae</taxon>
    </lineage>
</organism>
<accession>A0ABQ2NH95</accession>
<evidence type="ECO:0000256" key="1">
    <source>
        <dbReference type="SAM" id="SignalP"/>
    </source>
</evidence>
<reference evidence="3" key="1">
    <citation type="journal article" date="2019" name="Int. J. Syst. Evol. Microbiol.">
        <title>The Global Catalogue of Microorganisms (GCM) 10K type strain sequencing project: providing services to taxonomists for standard genome sequencing and annotation.</title>
        <authorList>
            <consortium name="The Broad Institute Genomics Platform"/>
            <consortium name="The Broad Institute Genome Sequencing Center for Infectious Disease"/>
            <person name="Wu L."/>
            <person name="Ma J."/>
        </authorList>
    </citation>
    <scope>NUCLEOTIDE SEQUENCE [LARGE SCALE GENOMIC DNA]</scope>
    <source>
        <strain evidence="3">CGMCC 1.7656</strain>
    </source>
</reference>
<evidence type="ECO:0008006" key="4">
    <source>
        <dbReference type="Google" id="ProtNLM"/>
    </source>
</evidence>
<keyword evidence="1" id="KW-0732">Signal</keyword>
<sequence>MTKLKIYLASIGMLIFTISNAQTDYKTLLKDFQKISGNWTGSLTYLDYSSGKPYTMPANLVIKRIDNTHKFIFSNIYPNETSANSKDTVIISTDGKYINQEMIKSRKKLPNGDIEIITEEMGKDGNDNQPATMKHTYTLGKTSYKKRKDVQFSGEKNWIKRHEYSYTKTPKK</sequence>
<dbReference type="EMBL" id="BMLV01000001">
    <property type="protein sequence ID" value="GGP02230.1"/>
    <property type="molecule type" value="Genomic_DNA"/>
</dbReference>
<protein>
    <recommendedName>
        <fullName evidence="4">DUF1579 domain-containing protein</fullName>
    </recommendedName>
</protein>
<name>A0ABQ2NH95_9FLAO</name>
<comment type="caution">
    <text evidence="2">The sequence shown here is derived from an EMBL/GenBank/DDBJ whole genome shotgun (WGS) entry which is preliminary data.</text>
</comment>